<dbReference type="AlphaFoldDB" id="A0A6C0TZF0"/>
<accession>A0A6C0TZF0</accession>
<proteinExistence type="predicted"/>
<protein>
    <submittedName>
        <fullName evidence="6">Rieske 2Fe-2S domain-containing protein</fullName>
    </submittedName>
</protein>
<dbReference type="KEGG" id="kim:G3T16_00185"/>
<dbReference type="GO" id="GO:0051537">
    <property type="term" value="F:2 iron, 2 sulfur cluster binding"/>
    <property type="evidence" value="ECO:0007669"/>
    <property type="project" value="UniProtKB-KW"/>
</dbReference>
<keyword evidence="3" id="KW-0408">Iron</keyword>
<name>A0A6C0TZF0_9GAMM</name>
<dbReference type="Proteomes" id="UP000477680">
    <property type="component" value="Chromosome"/>
</dbReference>
<sequence length="95" mass="10994">MDKLINLHEGYRRQFKFDNLSLLLLQEQGELYLCEARCPHQEHPLDSAPVSDGMLECPCTTTVLRWTTAVCYRPRKNPVARCACSHWSTKATRWG</sequence>
<keyword evidence="4" id="KW-0411">Iron-sulfur</keyword>
<keyword evidence="7" id="KW-1185">Reference proteome</keyword>
<evidence type="ECO:0000259" key="5">
    <source>
        <dbReference type="PROSITE" id="PS51296"/>
    </source>
</evidence>
<dbReference type="SUPFAM" id="SSF50022">
    <property type="entry name" value="ISP domain"/>
    <property type="match status" value="1"/>
</dbReference>
<feature type="domain" description="Rieske" evidence="5">
    <location>
        <begin position="1"/>
        <end position="59"/>
    </location>
</feature>
<dbReference type="Pfam" id="PF00355">
    <property type="entry name" value="Rieske"/>
    <property type="match status" value="1"/>
</dbReference>
<evidence type="ECO:0000256" key="4">
    <source>
        <dbReference type="ARBA" id="ARBA00023014"/>
    </source>
</evidence>
<dbReference type="PROSITE" id="PS51296">
    <property type="entry name" value="RIESKE"/>
    <property type="match status" value="1"/>
</dbReference>
<dbReference type="GO" id="GO:0046872">
    <property type="term" value="F:metal ion binding"/>
    <property type="evidence" value="ECO:0007669"/>
    <property type="project" value="UniProtKB-KW"/>
</dbReference>
<keyword evidence="2" id="KW-0479">Metal-binding</keyword>
<dbReference type="InterPro" id="IPR036922">
    <property type="entry name" value="Rieske_2Fe-2S_sf"/>
</dbReference>
<evidence type="ECO:0000313" key="6">
    <source>
        <dbReference type="EMBL" id="QIB64077.1"/>
    </source>
</evidence>
<reference evidence="6 7" key="1">
    <citation type="submission" date="2020-02" db="EMBL/GenBank/DDBJ databases">
        <title>Genome sequencing for Kineobactrum sp. M2.</title>
        <authorList>
            <person name="Park S.-J."/>
        </authorList>
    </citation>
    <scope>NUCLEOTIDE SEQUENCE [LARGE SCALE GENOMIC DNA]</scope>
    <source>
        <strain evidence="6 7">M2</strain>
    </source>
</reference>
<keyword evidence="1" id="KW-0001">2Fe-2S</keyword>
<gene>
    <name evidence="6" type="ORF">G3T16_00185</name>
</gene>
<evidence type="ECO:0000256" key="3">
    <source>
        <dbReference type="ARBA" id="ARBA00023004"/>
    </source>
</evidence>
<dbReference type="Gene3D" id="2.102.10.10">
    <property type="entry name" value="Rieske [2Fe-2S] iron-sulphur domain"/>
    <property type="match status" value="1"/>
</dbReference>
<organism evidence="6 7">
    <name type="scientific">Kineobactrum salinum</name>
    <dbReference type="NCBI Taxonomy" id="2708301"/>
    <lineage>
        <taxon>Bacteria</taxon>
        <taxon>Pseudomonadati</taxon>
        <taxon>Pseudomonadota</taxon>
        <taxon>Gammaproteobacteria</taxon>
        <taxon>Cellvibrionales</taxon>
        <taxon>Halieaceae</taxon>
        <taxon>Kineobactrum</taxon>
    </lineage>
</organism>
<evidence type="ECO:0000256" key="1">
    <source>
        <dbReference type="ARBA" id="ARBA00022714"/>
    </source>
</evidence>
<evidence type="ECO:0000313" key="7">
    <source>
        <dbReference type="Proteomes" id="UP000477680"/>
    </source>
</evidence>
<evidence type="ECO:0000256" key="2">
    <source>
        <dbReference type="ARBA" id="ARBA00022723"/>
    </source>
</evidence>
<dbReference type="InterPro" id="IPR017941">
    <property type="entry name" value="Rieske_2Fe-2S"/>
</dbReference>
<dbReference type="EMBL" id="CP048711">
    <property type="protein sequence ID" value="QIB64077.1"/>
    <property type="molecule type" value="Genomic_DNA"/>
</dbReference>